<protein>
    <submittedName>
        <fullName evidence="1">Uncharacterized protein</fullName>
    </submittedName>
</protein>
<sequence length="68" mass="7833">MSSFKAETESLLGWLKFEKPESEERLSGVFGWQLCSYIEAIGLQYRLPNATQYLSHGFFLVTVVELTR</sequence>
<evidence type="ECO:0000313" key="1">
    <source>
        <dbReference type="EMBL" id="TYC11425.1"/>
    </source>
</evidence>
<organism evidence="1 2">
    <name type="scientific">Bizionia gelidisalsuginis</name>
    <dbReference type="NCBI Taxonomy" id="291188"/>
    <lineage>
        <taxon>Bacteria</taxon>
        <taxon>Pseudomonadati</taxon>
        <taxon>Bacteroidota</taxon>
        <taxon>Flavobacteriia</taxon>
        <taxon>Flavobacteriales</taxon>
        <taxon>Flavobacteriaceae</taxon>
        <taxon>Bizionia</taxon>
    </lineage>
</organism>
<dbReference type="EMBL" id="VSKN01000012">
    <property type="protein sequence ID" value="TYC11425.1"/>
    <property type="molecule type" value="Genomic_DNA"/>
</dbReference>
<dbReference type="RefSeq" id="WP_148381177.1">
    <property type="nucleotide sequence ID" value="NZ_VSKN01000012.1"/>
</dbReference>
<reference evidence="1 2" key="1">
    <citation type="submission" date="2019-08" db="EMBL/GenBank/DDBJ databases">
        <title>Genomes of Antarctic Bizionia species.</title>
        <authorList>
            <person name="Bowman J.P."/>
        </authorList>
    </citation>
    <scope>NUCLEOTIDE SEQUENCE [LARGE SCALE GENOMIC DNA]</scope>
    <source>
        <strain evidence="1 2">IC164</strain>
    </source>
</reference>
<name>A0ABY3M9J2_9FLAO</name>
<dbReference type="Proteomes" id="UP000323621">
    <property type="component" value="Unassembled WGS sequence"/>
</dbReference>
<gene>
    <name evidence="1" type="ORF">ES677_10155</name>
</gene>
<proteinExistence type="predicted"/>
<keyword evidence="2" id="KW-1185">Reference proteome</keyword>
<evidence type="ECO:0000313" key="2">
    <source>
        <dbReference type="Proteomes" id="UP000323621"/>
    </source>
</evidence>
<accession>A0ABY3M9J2</accession>
<comment type="caution">
    <text evidence="1">The sequence shown here is derived from an EMBL/GenBank/DDBJ whole genome shotgun (WGS) entry which is preliminary data.</text>
</comment>